<dbReference type="RefSeq" id="WP_135954431.1">
    <property type="nucleotide sequence ID" value="NZ_JABCKY010000001.1"/>
</dbReference>
<keyword evidence="1" id="KW-0472">Membrane</keyword>
<keyword evidence="3" id="KW-1185">Reference proteome</keyword>
<evidence type="ECO:0000313" key="3">
    <source>
        <dbReference type="Proteomes" id="UP000567186"/>
    </source>
</evidence>
<dbReference type="AlphaFoldDB" id="A0A7Y0RBC1"/>
<dbReference type="Proteomes" id="UP000567186">
    <property type="component" value="Unassembled WGS sequence"/>
</dbReference>
<gene>
    <name evidence="2" type="ORF">HIU99_05690</name>
</gene>
<dbReference type="EMBL" id="JABCKY010000001">
    <property type="protein sequence ID" value="NMT63089.1"/>
    <property type="molecule type" value="Genomic_DNA"/>
</dbReference>
<keyword evidence="1" id="KW-0812">Transmembrane</keyword>
<name>A0A7Y0RBC1_9GAMM</name>
<feature type="transmembrane region" description="Helical" evidence="1">
    <location>
        <begin position="20"/>
        <end position="49"/>
    </location>
</feature>
<evidence type="ECO:0000256" key="1">
    <source>
        <dbReference type="SAM" id="Phobius"/>
    </source>
</evidence>
<protein>
    <submittedName>
        <fullName evidence="2">Flp family type IVb pilin</fullName>
    </submittedName>
</protein>
<reference evidence="2 3" key="1">
    <citation type="submission" date="2020-04" db="EMBL/GenBank/DDBJ databases">
        <title>Marinobacter oceani sp. nov., isolated from marine solar saltern.</title>
        <authorList>
            <person name="Chen X.-Y."/>
        </authorList>
    </citation>
    <scope>NUCLEOTIDE SEQUENCE [LARGE SCALE GENOMIC DNA]</scope>
    <source>
        <strain evidence="2 3">W62</strain>
    </source>
</reference>
<sequence length="57" mass="5935">MKNFKGKVVQFLRDEEGLELAEYAVAGSLIVLAVVTAFTGLGTAIAGAITKITGHIT</sequence>
<dbReference type="OrthoDB" id="6174171at2"/>
<evidence type="ECO:0000313" key="2">
    <source>
        <dbReference type="EMBL" id="NMT63089.1"/>
    </source>
</evidence>
<keyword evidence="1" id="KW-1133">Transmembrane helix</keyword>
<accession>A0A7Y0RBC1</accession>
<comment type="caution">
    <text evidence="2">The sequence shown here is derived from an EMBL/GenBank/DDBJ whole genome shotgun (WGS) entry which is preliminary data.</text>
</comment>
<organism evidence="2 3">
    <name type="scientific">Marinobacter orientalis</name>
    <dbReference type="NCBI Taxonomy" id="1928859"/>
    <lineage>
        <taxon>Bacteria</taxon>
        <taxon>Pseudomonadati</taxon>
        <taxon>Pseudomonadota</taxon>
        <taxon>Gammaproteobacteria</taxon>
        <taxon>Pseudomonadales</taxon>
        <taxon>Marinobacteraceae</taxon>
        <taxon>Marinobacter</taxon>
    </lineage>
</organism>
<proteinExistence type="predicted"/>